<comment type="caution">
    <text evidence="5">The sequence shown here is derived from an EMBL/GenBank/DDBJ whole genome shotgun (WGS) entry which is preliminary data.</text>
</comment>
<evidence type="ECO:0000313" key="5">
    <source>
        <dbReference type="EMBL" id="KAK4670426.1"/>
    </source>
</evidence>
<evidence type="ECO:0000313" key="6">
    <source>
        <dbReference type="Proteomes" id="UP001326199"/>
    </source>
</evidence>
<proteinExistence type="predicted"/>
<name>A0ABR0HQQ8_9PEZI</name>
<feature type="chain" id="PRO_5046695035" description="Calcineurin-like phosphoesterase domain-containing protein" evidence="3">
    <location>
        <begin position="22"/>
        <end position="711"/>
    </location>
</feature>
<dbReference type="CDD" id="cd00842">
    <property type="entry name" value="MPP_ASMase"/>
    <property type="match status" value="1"/>
</dbReference>
<keyword evidence="3" id="KW-0732">Signal</keyword>
<dbReference type="EMBL" id="JAFFHB010000002">
    <property type="protein sequence ID" value="KAK4670426.1"/>
    <property type="molecule type" value="Genomic_DNA"/>
</dbReference>
<evidence type="ECO:0000256" key="2">
    <source>
        <dbReference type="ARBA" id="ARBA00023180"/>
    </source>
</evidence>
<feature type="signal peptide" evidence="3">
    <location>
        <begin position="1"/>
        <end position="21"/>
    </location>
</feature>
<protein>
    <recommendedName>
        <fullName evidence="4">Calcineurin-like phosphoesterase domain-containing protein</fullName>
    </recommendedName>
</protein>
<keyword evidence="2" id="KW-0325">Glycoprotein</keyword>
<dbReference type="PANTHER" id="PTHR10340">
    <property type="entry name" value="SPHINGOMYELIN PHOSPHODIESTERASE"/>
    <property type="match status" value="1"/>
</dbReference>
<accession>A0ABR0HQQ8</accession>
<dbReference type="Gene3D" id="3.60.21.10">
    <property type="match status" value="1"/>
</dbReference>
<dbReference type="SUPFAM" id="SSF56300">
    <property type="entry name" value="Metallo-dependent phosphatases"/>
    <property type="match status" value="1"/>
</dbReference>
<dbReference type="Proteomes" id="UP001326199">
    <property type="component" value="Unassembled WGS sequence"/>
</dbReference>
<dbReference type="PANTHER" id="PTHR10340:SF27">
    <property type="entry name" value="ACL091CP"/>
    <property type="match status" value="1"/>
</dbReference>
<gene>
    <name evidence="5" type="ORF">QC763_211600</name>
</gene>
<evidence type="ECO:0000256" key="3">
    <source>
        <dbReference type="SAM" id="SignalP"/>
    </source>
</evidence>
<feature type="domain" description="Calcineurin-like phosphoesterase" evidence="4">
    <location>
        <begin position="253"/>
        <end position="539"/>
    </location>
</feature>
<dbReference type="RefSeq" id="XP_062769096.1">
    <property type="nucleotide sequence ID" value="XM_062910204.1"/>
</dbReference>
<keyword evidence="1" id="KW-0378">Hydrolase</keyword>
<dbReference type="GeneID" id="87930547"/>
<evidence type="ECO:0000259" key="4">
    <source>
        <dbReference type="Pfam" id="PF00149"/>
    </source>
</evidence>
<dbReference type="InterPro" id="IPR004843">
    <property type="entry name" value="Calcineurin-like_PHP"/>
</dbReference>
<dbReference type="InterPro" id="IPR029052">
    <property type="entry name" value="Metallo-depent_PP-like"/>
</dbReference>
<dbReference type="Pfam" id="PF00149">
    <property type="entry name" value="Metallophos"/>
    <property type="match status" value="1"/>
</dbReference>
<sequence length="711" mass="77988">MLKLEMWPITHLFLLLAPSWTSPGSVVSGTTVSSTQSITDGEPSLLSAFTVPAAFPTSVFQNYYVTPGPTTDSQPQPVIIDPVSNVTFPFNLTNPDRTPTHGLDPILYPPALANLTYKDANTLVHDAINSIWAILETSTSDNCSKCTASLLVGQTVARFAPARLPEVMISLCIGTGFQTAAVCEQTYQAATYGAPWTQVLTFANVSGLDGQYICAWLSPTFCPPPTVVPYKVQFPKPRPEKTKTPSRSGKRVKVLHLSDLHLDTRYKTGSEANCTAGMCCRISSTHFSNLNSTQAVINQPAPLFGSYKCDSPYYLALAALQSILPLTGVSIENPPAFTLYSGDLVAHEIESASGREYVHSTEVSVWQMFKAYIGGPIYAALGNHDSVPTNLESPHSIDRNGPLGQQFSWHYDHISKLWEHYGWIDNATQTQASLHYGGYSIGHPLGLRIITINTDFWYQANNFAFLHADNPDYSGIFSFLVEELQKAEDEGQRVWIMGHVPTGWQGQNALPGGSDAFYQIIERYSPHVISNVFFGHTHEDQVSIFYSNNGTLQTAYDALVTAWTGPSLTPLTNLNSGYRLYEVDTGTWEIFEAYTYYADVNTFTTLNGTGPVFQLEYSTREAYSPAGDWPEGEPLNATFWHRVTEAMEKDKGLVSLFNTYQGKSSIRSPNCTSDACAAGKICYIRSGSTALGRACPQGFGSVQSPYTGVNF</sequence>
<organism evidence="5 6">
    <name type="scientific">Podospora pseudopauciseta</name>
    <dbReference type="NCBI Taxonomy" id="2093780"/>
    <lineage>
        <taxon>Eukaryota</taxon>
        <taxon>Fungi</taxon>
        <taxon>Dikarya</taxon>
        <taxon>Ascomycota</taxon>
        <taxon>Pezizomycotina</taxon>
        <taxon>Sordariomycetes</taxon>
        <taxon>Sordariomycetidae</taxon>
        <taxon>Sordariales</taxon>
        <taxon>Podosporaceae</taxon>
        <taxon>Podospora</taxon>
    </lineage>
</organism>
<keyword evidence="6" id="KW-1185">Reference proteome</keyword>
<reference evidence="5 6" key="1">
    <citation type="journal article" date="2023" name="bioRxiv">
        <title>High-quality genome assemblies of four members of thePodospora anserinaspecies complex.</title>
        <authorList>
            <person name="Ament-Velasquez S.L."/>
            <person name="Vogan A.A."/>
            <person name="Wallerman O."/>
            <person name="Hartmann F."/>
            <person name="Gautier V."/>
            <person name="Silar P."/>
            <person name="Giraud T."/>
            <person name="Johannesson H."/>
        </authorList>
    </citation>
    <scope>NUCLEOTIDE SEQUENCE [LARGE SCALE GENOMIC DNA]</scope>
    <source>
        <strain evidence="5 6">CBS 411.78</strain>
    </source>
</reference>
<evidence type="ECO:0000256" key="1">
    <source>
        <dbReference type="ARBA" id="ARBA00022801"/>
    </source>
</evidence>
<dbReference type="InterPro" id="IPR041805">
    <property type="entry name" value="ASMase/PPN1_MPP"/>
</dbReference>